<evidence type="ECO:0000313" key="2">
    <source>
        <dbReference type="EMBL" id="MBD7997337.1"/>
    </source>
</evidence>
<feature type="region of interest" description="Disordered" evidence="1">
    <location>
        <begin position="1"/>
        <end position="61"/>
    </location>
</feature>
<name>A0ABR8UY70_9CELL</name>
<dbReference type="EMBL" id="JACSQE010000001">
    <property type="protein sequence ID" value="MBD7997337.1"/>
    <property type="molecule type" value="Genomic_DNA"/>
</dbReference>
<comment type="caution">
    <text evidence="2">The sequence shown here is derived from an EMBL/GenBank/DDBJ whole genome shotgun (WGS) entry which is preliminary data.</text>
</comment>
<organism evidence="2 3">
    <name type="scientific">Oerskovia gallyi</name>
    <dbReference type="NCBI Taxonomy" id="2762226"/>
    <lineage>
        <taxon>Bacteria</taxon>
        <taxon>Bacillati</taxon>
        <taxon>Actinomycetota</taxon>
        <taxon>Actinomycetes</taxon>
        <taxon>Micrococcales</taxon>
        <taxon>Cellulomonadaceae</taxon>
        <taxon>Oerskovia</taxon>
    </lineage>
</organism>
<accession>A0ABR8UY70</accession>
<proteinExistence type="predicted"/>
<evidence type="ECO:0000313" key="3">
    <source>
        <dbReference type="Proteomes" id="UP000633601"/>
    </source>
</evidence>
<gene>
    <name evidence="2" type="ORF">H9640_02055</name>
</gene>
<dbReference type="Proteomes" id="UP000633601">
    <property type="component" value="Unassembled WGS sequence"/>
</dbReference>
<reference evidence="2 3" key="1">
    <citation type="submission" date="2020-08" db="EMBL/GenBank/DDBJ databases">
        <title>A Genomic Blueprint of the Chicken Gut Microbiome.</title>
        <authorList>
            <person name="Gilroy R."/>
            <person name="Ravi A."/>
            <person name="Getino M."/>
            <person name="Pursley I."/>
            <person name="Horton D.L."/>
            <person name="Alikhan N.-F."/>
            <person name="Baker D."/>
            <person name="Gharbi K."/>
            <person name="Hall N."/>
            <person name="Watson M."/>
            <person name="Adriaenssens E.M."/>
            <person name="Foster-Nyarko E."/>
            <person name="Jarju S."/>
            <person name="Secka A."/>
            <person name="Antonio M."/>
            <person name="Oren A."/>
            <person name="Chaudhuri R."/>
            <person name="La Ragione R.M."/>
            <person name="Hildebrand F."/>
            <person name="Pallen M.J."/>
        </authorList>
    </citation>
    <scope>NUCLEOTIDE SEQUENCE [LARGE SCALE GENOMIC DNA]</scope>
    <source>
        <strain evidence="2 3">Sa2CUA8</strain>
    </source>
</reference>
<dbReference type="RefSeq" id="WP_191789048.1">
    <property type="nucleotide sequence ID" value="NZ_JACSQE010000001.1"/>
</dbReference>
<protein>
    <submittedName>
        <fullName evidence="2">Uncharacterized protein</fullName>
    </submittedName>
</protein>
<keyword evidence="3" id="KW-1185">Reference proteome</keyword>
<sequence>MRTRTAGRTLRSPSGATTAGPLRESSRCSRVRGAVGSRTMTVEGAAEGAEATLTWPEEQEI</sequence>
<evidence type="ECO:0000256" key="1">
    <source>
        <dbReference type="SAM" id="MobiDB-lite"/>
    </source>
</evidence>